<evidence type="ECO:0000256" key="2">
    <source>
        <dbReference type="ARBA" id="ARBA00022723"/>
    </source>
</evidence>
<dbReference type="SMART" id="SM00491">
    <property type="entry name" value="HELICc2"/>
    <property type="match status" value="1"/>
</dbReference>
<dbReference type="Proteomes" id="UP001139011">
    <property type="component" value="Unassembled WGS sequence"/>
</dbReference>
<dbReference type="InterPro" id="IPR014013">
    <property type="entry name" value="Helic_SF1/SF2_ATP-bd_DinG/Rad3"/>
</dbReference>
<evidence type="ECO:0000313" key="16">
    <source>
        <dbReference type="Proteomes" id="UP001139011"/>
    </source>
</evidence>
<keyword evidence="1" id="KW-0004">4Fe-4S</keyword>
<dbReference type="Gene3D" id="1.10.275.40">
    <property type="match status" value="1"/>
</dbReference>
<evidence type="ECO:0000256" key="9">
    <source>
        <dbReference type="ARBA" id="ARBA00023014"/>
    </source>
</evidence>
<dbReference type="EMBL" id="JAIWJX010000002">
    <property type="protein sequence ID" value="MCK6255651.1"/>
    <property type="molecule type" value="Genomic_DNA"/>
</dbReference>
<dbReference type="GO" id="GO:0051539">
    <property type="term" value="F:4 iron, 4 sulfur cluster binding"/>
    <property type="evidence" value="ECO:0007669"/>
    <property type="project" value="UniProtKB-KW"/>
</dbReference>
<sequence length="768" mass="88573">MLDIVKVSVRGLVEYVYRSGSIDSRFRTASTLAEGTRAHQKIQQTYAESDQKEVFVQTEIVQDNLSFLIEGRCDGLLFSDDEVTIDEIKSTSRDLNTIEEDTYPVHWAQAKVYACIYATDHGLDAIHVQLTYVQVETQEKKRFKKVFFLDELKHFLEETVKVYAPYAQLLVSHRKERDYSIKELPFPFDRYREGQRKLAGAVYTTIAEGKNLFAQAPTGIGKTMSTTFPAVKAIGEGLMQRFFYLTAKTITREAAEEAFLLMQEKGLRLHTVTLTAKDKMCLQDKTVCQKEYCEFADGYYDRVNGAVLDILANETVIHRRTIQECAIKHRLCPFEFSIDLAYGADAVICDYNYVFDPRVSLKRFFEEQKKQTALLVDEAHNLVDRGREMYSAEIYKSAFLNVSREYKGSNAELQRAAKTVNDFGLSMKKRCGDARSLVLNDKPEELIELLETFIVSAESELLTQKEGEGQQLLLDTYFAAQSFIRISKLYDERYVTYAEYERSEVKMKMFCLDPSVLLQQMGKGYRSSIFFSATFTPIDYYKDMIGFRDEDYALAIPSPFERDKLQIYIQPLSTRYRDREKTREPIADMIYQVVRENKGNFLVFFPSYQYMNDVYEQFLNEDFPLKSMIQSTGMSEEEREQFLNSFQADTQETLIGFAVMGGIFSEGVDLVGDRLNGVIVVGVGLPQLGLERNIIKDYFSSRGKNGYNYSYVYPGINKVLQAGGRLIRSETDRGTIVLVDDRFLTRQYQALLPYEWKNFTILKPERMN</sequence>
<dbReference type="InterPro" id="IPR010614">
    <property type="entry name" value="RAD3-like_helicase_DEAD"/>
</dbReference>
<keyword evidence="7" id="KW-0067">ATP-binding</keyword>
<dbReference type="Gene3D" id="1.10.30.20">
    <property type="entry name" value="Bacterial XPD DNA helicase, FeS cluster domain"/>
    <property type="match status" value="1"/>
</dbReference>
<organism evidence="15 16">
    <name type="scientific">Fictibacillus marinisediminis</name>
    <dbReference type="NCBI Taxonomy" id="2878389"/>
    <lineage>
        <taxon>Bacteria</taxon>
        <taxon>Bacillati</taxon>
        <taxon>Bacillota</taxon>
        <taxon>Bacilli</taxon>
        <taxon>Bacillales</taxon>
        <taxon>Fictibacillaceae</taxon>
        <taxon>Fictibacillus</taxon>
    </lineage>
</organism>
<dbReference type="PROSITE" id="PS51193">
    <property type="entry name" value="HELICASE_ATP_BIND_2"/>
    <property type="match status" value="1"/>
</dbReference>
<keyword evidence="12" id="KW-0413">Isomerase</keyword>
<evidence type="ECO:0000256" key="5">
    <source>
        <dbReference type="ARBA" id="ARBA00022801"/>
    </source>
</evidence>
<evidence type="ECO:0000256" key="12">
    <source>
        <dbReference type="ARBA" id="ARBA00023235"/>
    </source>
</evidence>
<evidence type="ECO:0000256" key="3">
    <source>
        <dbReference type="ARBA" id="ARBA00022741"/>
    </source>
</evidence>
<dbReference type="RefSeq" id="WP_248251450.1">
    <property type="nucleotide sequence ID" value="NZ_JAIWJX010000002.1"/>
</dbReference>
<dbReference type="GO" id="GO:0003678">
    <property type="term" value="F:DNA helicase activity"/>
    <property type="evidence" value="ECO:0007669"/>
    <property type="project" value="InterPro"/>
</dbReference>
<comment type="similarity">
    <text evidence="13">Belongs to the helicase family. DinG subfamily.</text>
</comment>
<dbReference type="SUPFAM" id="SSF52540">
    <property type="entry name" value="P-loop containing nucleoside triphosphate hydrolases"/>
    <property type="match status" value="2"/>
</dbReference>
<keyword evidence="16" id="KW-1185">Reference proteome</keyword>
<dbReference type="InterPro" id="IPR006554">
    <property type="entry name" value="Helicase-like_DEXD_c2"/>
</dbReference>
<keyword evidence="11" id="KW-0234">DNA repair</keyword>
<gene>
    <name evidence="15" type="ORF">LCY76_03315</name>
</gene>
<proteinExistence type="inferred from homology"/>
<evidence type="ECO:0000259" key="14">
    <source>
        <dbReference type="PROSITE" id="PS51193"/>
    </source>
</evidence>
<keyword evidence="4" id="KW-0227">DNA damage</keyword>
<dbReference type="SMART" id="SM00488">
    <property type="entry name" value="DEXDc2"/>
    <property type="match status" value="1"/>
</dbReference>
<dbReference type="GO" id="GO:0006281">
    <property type="term" value="P:DNA repair"/>
    <property type="evidence" value="ECO:0007669"/>
    <property type="project" value="UniProtKB-KW"/>
</dbReference>
<dbReference type="GO" id="GO:0005524">
    <property type="term" value="F:ATP binding"/>
    <property type="evidence" value="ECO:0007669"/>
    <property type="project" value="UniProtKB-KW"/>
</dbReference>
<comment type="caution">
    <text evidence="15">The sequence shown here is derived from an EMBL/GenBank/DDBJ whole genome shotgun (WGS) entry which is preliminary data.</text>
</comment>
<accession>A0A9X1X829</accession>
<evidence type="ECO:0000256" key="10">
    <source>
        <dbReference type="ARBA" id="ARBA00023125"/>
    </source>
</evidence>
<dbReference type="Gene3D" id="3.40.50.300">
    <property type="entry name" value="P-loop containing nucleotide triphosphate hydrolases"/>
    <property type="match status" value="2"/>
</dbReference>
<evidence type="ECO:0000256" key="4">
    <source>
        <dbReference type="ARBA" id="ARBA00022763"/>
    </source>
</evidence>
<keyword evidence="10" id="KW-0238">DNA-binding</keyword>
<evidence type="ECO:0000256" key="8">
    <source>
        <dbReference type="ARBA" id="ARBA00023004"/>
    </source>
</evidence>
<dbReference type="InterPro" id="IPR011604">
    <property type="entry name" value="PDDEXK-like_dom_sf"/>
</dbReference>
<dbReference type="InterPro" id="IPR045028">
    <property type="entry name" value="DinG/Rad3-like"/>
</dbReference>
<keyword evidence="2" id="KW-0479">Metal-binding</keyword>
<dbReference type="InterPro" id="IPR006555">
    <property type="entry name" value="ATP-dep_Helicase_C"/>
</dbReference>
<dbReference type="PANTHER" id="PTHR11472">
    <property type="entry name" value="DNA REPAIR DEAD HELICASE RAD3/XP-D SUBFAMILY MEMBER"/>
    <property type="match status" value="1"/>
</dbReference>
<protein>
    <submittedName>
        <fullName evidence="15">ATP-dependent DNA helicase</fullName>
    </submittedName>
</protein>
<dbReference type="Pfam" id="PF06733">
    <property type="entry name" value="DEAD_2"/>
    <property type="match status" value="1"/>
</dbReference>
<evidence type="ECO:0000256" key="7">
    <source>
        <dbReference type="ARBA" id="ARBA00022840"/>
    </source>
</evidence>
<keyword evidence="9" id="KW-0411">Iron-sulfur</keyword>
<keyword evidence="3" id="KW-0547">Nucleotide-binding</keyword>
<dbReference type="InterPro" id="IPR042493">
    <property type="entry name" value="XPD_DNA_FeS"/>
</dbReference>
<evidence type="ECO:0000256" key="13">
    <source>
        <dbReference type="ARBA" id="ARBA00038058"/>
    </source>
</evidence>
<reference evidence="15" key="1">
    <citation type="submission" date="2021-09" db="EMBL/GenBank/DDBJ databases">
        <title>Genome analysis of Fictibacillus sp. KIGAM418 isolated from marine sediment.</title>
        <authorList>
            <person name="Seo M.-J."/>
            <person name="Cho E.-S."/>
            <person name="Hwang C.Y."/>
        </authorList>
    </citation>
    <scope>NUCLEOTIDE SEQUENCE</scope>
    <source>
        <strain evidence="15">KIGAM418</strain>
    </source>
</reference>
<evidence type="ECO:0000256" key="6">
    <source>
        <dbReference type="ARBA" id="ARBA00022806"/>
    </source>
</evidence>
<keyword evidence="5" id="KW-0378">Hydrolase</keyword>
<name>A0A9X1X829_9BACL</name>
<dbReference type="InterPro" id="IPR027417">
    <property type="entry name" value="P-loop_NTPase"/>
</dbReference>
<feature type="domain" description="Helicase ATP-binding" evidence="14">
    <location>
        <begin position="181"/>
        <end position="431"/>
    </location>
</feature>
<dbReference type="Gene3D" id="3.90.320.10">
    <property type="match status" value="1"/>
</dbReference>
<dbReference type="Pfam" id="PF13307">
    <property type="entry name" value="Helicase_C_2"/>
    <property type="match status" value="1"/>
</dbReference>
<dbReference type="GO" id="GO:0046872">
    <property type="term" value="F:metal ion binding"/>
    <property type="evidence" value="ECO:0007669"/>
    <property type="project" value="UniProtKB-KW"/>
</dbReference>
<keyword evidence="6 15" id="KW-0347">Helicase</keyword>
<dbReference type="AlphaFoldDB" id="A0A9X1X829"/>
<evidence type="ECO:0000313" key="15">
    <source>
        <dbReference type="EMBL" id="MCK6255651.1"/>
    </source>
</evidence>
<dbReference type="GO" id="GO:0003677">
    <property type="term" value="F:DNA binding"/>
    <property type="evidence" value="ECO:0007669"/>
    <property type="project" value="UniProtKB-KW"/>
</dbReference>
<dbReference type="PANTHER" id="PTHR11472:SF34">
    <property type="entry name" value="REGULATOR OF TELOMERE ELONGATION HELICASE 1"/>
    <property type="match status" value="1"/>
</dbReference>
<evidence type="ECO:0000256" key="1">
    <source>
        <dbReference type="ARBA" id="ARBA00022485"/>
    </source>
</evidence>
<evidence type="ECO:0000256" key="11">
    <source>
        <dbReference type="ARBA" id="ARBA00023204"/>
    </source>
</evidence>
<keyword evidence="8" id="KW-0408">Iron</keyword>
<dbReference type="GO" id="GO:0016818">
    <property type="term" value="F:hydrolase activity, acting on acid anhydrides, in phosphorus-containing anhydrides"/>
    <property type="evidence" value="ECO:0007669"/>
    <property type="project" value="InterPro"/>
</dbReference>